<dbReference type="EnsemblMetazoa" id="BGLB008277-RB">
    <property type="protein sequence ID" value="BGLB008277-PB"/>
    <property type="gene ID" value="BGLB008277"/>
</dbReference>
<dbReference type="PANTHER" id="PTHR19297:SF185">
    <property type="entry name" value="BETA-1,3-GALACTOSYL-O-GLYCOSYL-GLYCOPROTEIN BETA-1,6-N-ACETYLGLUCOSAMINYLTRANSFERASE 3"/>
    <property type="match status" value="1"/>
</dbReference>
<evidence type="ECO:0000313" key="12">
    <source>
        <dbReference type="EnsemblMetazoa" id="BGLB008277-PB"/>
    </source>
</evidence>
<dbReference type="Pfam" id="PF02485">
    <property type="entry name" value="Branch"/>
    <property type="match status" value="1"/>
</dbReference>
<reference evidence="12" key="1">
    <citation type="submission" date="2020-05" db="UniProtKB">
        <authorList>
            <consortium name="EnsemblMetazoa"/>
        </authorList>
    </citation>
    <scope>IDENTIFICATION</scope>
    <source>
        <strain evidence="12">BB02</strain>
    </source>
</reference>
<dbReference type="STRING" id="6526.A0A2C9JUJ2"/>
<dbReference type="KEGG" id="bgt:106068871"/>
<feature type="transmembrane region" description="Helical" evidence="11">
    <location>
        <begin position="12"/>
        <end position="31"/>
    </location>
</feature>
<evidence type="ECO:0000256" key="10">
    <source>
        <dbReference type="ARBA" id="ARBA00038150"/>
    </source>
</evidence>
<keyword evidence="3" id="KW-0328">Glycosyltransferase</keyword>
<evidence type="ECO:0000256" key="5">
    <source>
        <dbReference type="ARBA" id="ARBA00022692"/>
    </source>
</evidence>
<dbReference type="InterPro" id="IPR003406">
    <property type="entry name" value="Glyco_trans_14"/>
</dbReference>
<comment type="similarity">
    <text evidence="10">Belongs to the glycosyltransferase 14 family.</text>
</comment>
<sequence length="394" mass="45016">MIIHWKRTESVLFTFLVVICPCFILIIKQSFHSNRGPVIVENVIRTFNGTKTYTPSAESDNCGRNLVLLRQLEEIAKKRKVPDIDCSAIFSADEEKLKETVNIAKASRGGLKSAFYLNATQSCQDFQKSRGYVTSSLTSEEGNFPLAFSLILYTDLEMAERLLRAVYRPQNVYCLHVDRKVSVNYLKAITAIAACFPNVFISSKRVNVVWGKFSVLKAELICMEELWQYSSWKYFINLAGQEFPLRTNLELVRILKAFNGANSVSGRIKKNDERRWSNAPPLSGIQPVKGSVHIVVNRHYVDFILHTKAALKLLKWTKRTRVPDETFFPTLNFNPQFSINGSYSGSPNEIHQFMNRYKIWYTQDLCAGRLRRGICILSTGQTNSKDVWVLTLIT</sequence>
<organism evidence="12 13">
    <name type="scientific">Biomphalaria glabrata</name>
    <name type="common">Bloodfluke planorb</name>
    <name type="synonym">Freshwater snail</name>
    <dbReference type="NCBI Taxonomy" id="6526"/>
    <lineage>
        <taxon>Eukaryota</taxon>
        <taxon>Metazoa</taxon>
        <taxon>Spiralia</taxon>
        <taxon>Lophotrochozoa</taxon>
        <taxon>Mollusca</taxon>
        <taxon>Gastropoda</taxon>
        <taxon>Heterobranchia</taxon>
        <taxon>Euthyneura</taxon>
        <taxon>Panpulmonata</taxon>
        <taxon>Hygrophila</taxon>
        <taxon>Lymnaeoidea</taxon>
        <taxon>Planorbidae</taxon>
        <taxon>Biomphalaria</taxon>
    </lineage>
</organism>
<comment type="pathway">
    <text evidence="2">Protein modification; protein glycosylation.</text>
</comment>
<evidence type="ECO:0000313" key="13">
    <source>
        <dbReference type="Proteomes" id="UP000076420"/>
    </source>
</evidence>
<proteinExistence type="inferred from homology"/>
<keyword evidence="9" id="KW-0325">Glycoprotein</keyword>
<dbReference type="VEuPathDB" id="VectorBase:BGLAX_031710"/>
<evidence type="ECO:0000256" key="2">
    <source>
        <dbReference type="ARBA" id="ARBA00004922"/>
    </source>
</evidence>
<evidence type="ECO:0000256" key="6">
    <source>
        <dbReference type="ARBA" id="ARBA00022968"/>
    </source>
</evidence>
<evidence type="ECO:0000256" key="9">
    <source>
        <dbReference type="ARBA" id="ARBA00023180"/>
    </source>
</evidence>
<evidence type="ECO:0000256" key="8">
    <source>
        <dbReference type="ARBA" id="ARBA00023136"/>
    </source>
</evidence>
<evidence type="ECO:0000256" key="11">
    <source>
        <dbReference type="SAM" id="Phobius"/>
    </source>
</evidence>
<keyword evidence="8 11" id="KW-0472">Membrane</keyword>
<gene>
    <name evidence="12" type="primary">106068871</name>
</gene>
<dbReference type="PANTHER" id="PTHR19297">
    <property type="entry name" value="GLYCOSYLTRANSFERASE 14 FAMILY MEMBER"/>
    <property type="match status" value="1"/>
</dbReference>
<evidence type="ECO:0008006" key="14">
    <source>
        <dbReference type="Google" id="ProtNLM"/>
    </source>
</evidence>
<dbReference type="VEuPathDB" id="VectorBase:BGLB008277"/>
<keyword evidence="4" id="KW-0808">Transferase</keyword>
<dbReference type="AlphaFoldDB" id="A0A2C9JUJ2"/>
<keyword evidence="5 11" id="KW-0812">Transmembrane</keyword>
<dbReference type="GO" id="GO:0008375">
    <property type="term" value="F:acetylglucosaminyltransferase activity"/>
    <property type="evidence" value="ECO:0007669"/>
    <property type="project" value="TreeGrafter"/>
</dbReference>
<dbReference type="Proteomes" id="UP000076420">
    <property type="component" value="Unassembled WGS sequence"/>
</dbReference>
<accession>A0A2C9JUJ2</accession>
<evidence type="ECO:0000256" key="3">
    <source>
        <dbReference type="ARBA" id="ARBA00022676"/>
    </source>
</evidence>
<keyword evidence="7 11" id="KW-1133">Transmembrane helix</keyword>
<evidence type="ECO:0000256" key="7">
    <source>
        <dbReference type="ARBA" id="ARBA00022989"/>
    </source>
</evidence>
<name>A0A2C9JUJ2_BIOGL</name>
<evidence type="ECO:0000256" key="4">
    <source>
        <dbReference type="ARBA" id="ARBA00022679"/>
    </source>
</evidence>
<comment type="subcellular location">
    <subcellularLocation>
        <location evidence="1">Membrane</location>
        <topology evidence="1">Single-pass type II membrane protein</topology>
    </subcellularLocation>
</comment>
<evidence type="ECO:0000256" key="1">
    <source>
        <dbReference type="ARBA" id="ARBA00004606"/>
    </source>
</evidence>
<protein>
    <recommendedName>
        <fullName evidence="14">Protein xylosyltransferase</fullName>
    </recommendedName>
</protein>
<dbReference type="GO" id="GO:0016020">
    <property type="term" value="C:membrane"/>
    <property type="evidence" value="ECO:0007669"/>
    <property type="project" value="UniProtKB-SubCell"/>
</dbReference>
<dbReference type="OrthoDB" id="2019572at2759"/>
<keyword evidence="6" id="KW-0735">Signal-anchor</keyword>